<dbReference type="PROSITE" id="PS51352">
    <property type="entry name" value="THIOREDOXIN_2"/>
    <property type="match status" value="1"/>
</dbReference>
<dbReference type="AlphaFoldDB" id="A0A382UVU7"/>
<accession>A0A382UVU7</accession>
<evidence type="ECO:0000313" key="4">
    <source>
        <dbReference type="EMBL" id="SVD38376.1"/>
    </source>
</evidence>
<dbReference type="GO" id="GO:0034599">
    <property type="term" value="P:cellular response to oxidative stress"/>
    <property type="evidence" value="ECO:0007669"/>
    <property type="project" value="InterPro"/>
</dbReference>
<protein>
    <recommendedName>
        <fullName evidence="3">Thioredoxin domain-containing protein</fullName>
    </recommendedName>
</protein>
<keyword evidence="2" id="KW-0560">Oxidoreductase</keyword>
<gene>
    <name evidence="4" type="ORF">METZ01_LOCUS391230</name>
</gene>
<dbReference type="InterPro" id="IPR036249">
    <property type="entry name" value="Thioredoxin-like_sf"/>
</dbReference>
<dbReference type="GO" id="GO:0008379">
    <property type="term" value="F:thioredoxin peroxidase activity"/>
    <property type="evidence" value="ECO:0007669"/>
    <property type="project" value="InterPro"/>
</dbReference>
<reference evidence="4" key="1">
    <citation type="submission" date="2018-05" db="EMBL/GenBank/DDBJ databases">
        <authorList>
            <person name="Lanie J.A."/>
            <person name="Ng W.-L."/>
            <person name="Kazmierczak K.M."/>
            <person name="Andrzejewski T.M."/>
            <person name="Davidsen T.M."/>
            <person name="Wayne K.J."/>
            <person name="Tettelin H."/>
            <person name="Glass J.I."/>
            <person name="Rusch D."/>
            <person name="Podicherti R."/>
            <person name="Tsui H.-C.T."/>
            <person name="Winkler M.E."/>
        </authorList>
    </citation>
    <scope>NUCLEOTIDE SEQUENCE</scope>
</reference>
<dbReference type="InterPro" id="IPR013766">
    <property type="entry name" value="Thioredoxin_domain"/>
</dbReference>
<dbReference type="Pfam" id="PF08534">
    <property type="entry name" value="Redoxin"/>
    <property type="match status" value="1"/>
</dbReference>
<dbReference type="InterPro" id="IPR013740">
    <property type="entry name" value="Redoxin"/>
</dbReference>
<proteinExistence type="predicted"/>
<keyword evidence="1" id="KW-0575">Peroxidase</keyword>
<evidence type="ECO:0000256" key="1">
    <source>
        <dbReference type="ARBA" id="ARBA00022559"/>
    </source>
</evidence>
<name>A0A382UVU7_9ZZZZ</name>
<dbReference type="Gene3D" id="3.40.30.10">
    <property type="entry name" value="Glutaredoxin"/>
    <property type="match status" value="1"/>
</dbReference>
<organism evidence="4">
    <name type="scientific">marine metagenome</name>
    <dbReference type="NCBI Taxonomy" id="408172"/>
    <lineage>
        <taxon>unclassified sequences</taxon>
        <taxon>metagenomes</taxon>
        <taxon>ecological metagenomes</taxon>
    </lineage>
</organism>
<evidence type="ECO:0000256" key="2">
    <source>
        <dbReference type="ARBA" id="ARBA00023002"/>
    </source>
</evidence>
<feature type="non-terminal residue" evidence="4">
    <location>
        <position position="135"/>
    </location>
</feature>
<dbReference type="GO" id="GO:0005737">
    <property type="term" value="C:cytoplasm"/>
    <property type="evidence" value="ECO:0007669"/>
    <property type="project" value="TreeGrafter"/>
</dbReference>
<dbReference type="EMBL" id="UINC01147198">
    <property type="protein sequence ID" value="SVD38376.1"/>
    <property type="molecule type" value="Genomic_DNA"/>
</dbReference>
<dbReference type="CDD" id="cd03013">
    <property type="entry name" value="PRX5_like"/>
    <property type="match status" value="1"/>
</dbReference>
<dbReference type="GO" id="GO:0045454">
    <property type="term" value="P:cell redox homeostasis"/>
    <property type="evidence" value="ECO:0007669"/>
    <property type="project" value="TreeGrafter"/>
</dbReference>
<dbReference type="SUPFAM" id="SSF52833">
    <property type="entry name" value="Thioredoxin-like"/>
    <property type="match status" value="1"/>
</dbReference>
<evidence type="ECO:0000259" key="3">
    <source>
        <dbReference type="PROSITE" id="PS51352"/>
    </source>
</evidence>
<sequence length="135" mass="15087">MKIPAAIFRTRVGDDQSLGGGCAIGGEWKDVTTDELFKDKKVVLFSLPGAYTPTCSSQQVPGYEEKYDELKKYVDEVYCISVNDSFVMNAWFRDQDISKVKPIGDGEGKFTEGMGMLVNKSKQGFGMRSWRYSAL</sequence>
<dbReference type="PANTHER" id="PTHR10430:SF16">
    <property type="entry name" value="PEROXIREDOXIN-5, MITOCHONDRIAL"/>
    <property type="match status" value="1"/>
</dbReference>
<dbReference type="InterPro" id="IPR037944">
    <property type="entry name" value="PRX5-like"/>
</dbReference>
<dbReference type="PANTHER" id="PTHR10430">
    <property type="entry name" value="PEROXIREDOXIN"/>
    <property type="match status" value="1"/>
</dbReference>
<dbReference type="GO" id="GO:0042744">
    <property type="term" value="P:hydrogen peroxide catabolic process"/>
    <property type="evidence" value="ECO:0007669"/>
    <property type="project" value="TreeGrafter"/>
</dbReference>
<feature type="domain" description="Thioredoxin" evidence="3">
    <location>
        <begin position="1"/>
        <end position="135"/>
    </location>
</feature>